<dbReference type="EMBL" id="CP136895">
    <property type="protein sequence ID" value="WOL10336.1"/>
    <property type="molecule type" value="Genomic_DNA"/>
</dbReference>
<gene>
    <name evidence="1" type="ORF">Cni_G19091</name>
</gene>
<proteinExistence type="predicted"/>
<evidence type="ECO:0000313" key="2">
    <source>
        <dbReference type="Proteomes" id="UP001327560"/>
    </source>
</evidence>
<evidence type="ECO:0000313" key="1">
    <source>
        <dbReference type="EMBL" id="WOL10336.1"/>
    </source>
</evidence>
<reference evidence="1 2" key="1">
    <citation type="submission" date="2023-10" db="EMBL/GenBank/DDBJ databases">
        <title>Chromosome-scale genome assembly provides insights into flower coloration mechanisms of Canna indica.</title>
        <authorList>
            <person name="Li C."/>
        </authorList>
    </citation>
    <scope>NUCLEOTIDE SEQUENCE [LARGE SCALE GENOMIC DNA]</scope>
    <source>
        <tissue evidence="1">Flower</tissue>
    </source>
</reference>
<organism evidence="1 2">
    <name type="scientific">Canna indica</name>
    <name type="common">Indian-shot</name>
    <dbReference type="NCBI Taxonomy" id="4628"/>
    <lineage>
        <taxon>Eukaryota</taxon>
        <taxon>Viridiplantae</taxon>
        <taxon>Streptophyta</taxon>
        <taxon>Embryophyta</taxon>
        <taxon>Tracheophyta</taxon>
        <taxon>Spermatophyta</taxon>
        <taxon>Magnoliopsida</taxon>
        <taxon>Liliopsida</taxon>
        <taxon>Zingiberales</taxon>
        <taxon>Cannaceae</taxon>
        <taxon>Canna</taxon>
    </lineage>
</organism>
<keyword evidence="2" id="KW-1185">Reference proteome</keyword>
<protein>
    <submittedName>
        <fullName evidence="1">Ribonuclease H protein</fullName>
    </submittedName>
</protein>
<name>A0AAQ3QI77_9LILI</name>
<dbReference type="AlphaFoldDB" id="A0AAQ3QI77"/>
<accession>A0AAQ3QI77</accession>
<dbReference type="Proteomes" id="UP001327560">
    <property type="component" value="Chromosome 6"/>
</dbReference>
<sequence>MTIINASNKIFDKETEVIHDPKVNLNKIEVIHVLDNTSETTRVIEYFGSKAGAFPLKYLGLPLQNGKLKREDCDVSSWNKNKVTLTMIWCWSLWTIRNNSIFNEGSAKWEEAVKLGVSFWNRLKGKG</sequence>